<reference evidence="3 4" key="1">
    <citation type="submission" date="2021-05" db="EMBL/GenBank/DDBJ databases">
        <title>Fusibacter ferrireducens sp. nov., an anaerobic, sulfur- and Fe-reducing bacterium isolated from the mangrove sediment.</title>
        <authorList>
            <person name="Qiu D."/>
        </authorList>
    </citation>
    <scope>NUCLEOTIDE SEQUENCE [LARGE SCALE GENOMIC DNA]</scope>
    <source>
        <strain evidence="3 4">DSM 12116</strain>
    </source>
</reference>
<feature type="domain" description="FIST" evidence="1">
    <location>
        <begin position="20"/>
        <end position="201"/>
    </location>
</feature>
<dbReference type="Pfam" id="PF10442">
    <property type="entry name" value="FIST_C"/>
    <property type="match status" value="1"/>
</dbReference>
<dbReference type="InterPro" id="IPR019494">
    <property type="entry name" value="FIST_C"/>
</dbReference>
<dbReference type="Proteomes" id="UP000746471">
    <property type="component" value="Unassembled WGS sequence"/>
</dbReference>
<feature type="domain" description="FIST C-domain" evidence="2">
    <location>
        <begin position="202"/>
        <end position="330"/>
    </location>
</feature>
<dbReference type="InterPro" id="IPR013702">
    <property type="entry name" value="FIST_domain_N"/>
</dbReference>
<protein>
    <submittedName>
        <fullName evidence="3">FIST C-terminal domain-containing protein</fullName>
    </submittedName>
</protein>
<dbReference type="EMBL" id="JAHBCL010000040">
    <property type="protein sequence ID" value="MBS7528447.1"/>
    <property type="molecule type" value="Genomic_DNA"/>
</dbReference>
<gene>
    <name evidence="3" type="ORF">KHM83_17300</name>
</gene>
<name>A0ABS5PU49_9FIRM</name>
<dbReference type="SMART" id="SM00897">
    <property type="entry name" value="FIST"/>
    <property type="match status" value="1"/>
</dbReference>
<dbReference type="RefSeq" id="WP_213238304.1">
    <property type="nucleotide sequence ID" value="NZ_JAHBCL010000040.1"/>
</dbReference>
<dbReference type="SMART" id="SM01204">
    <property type="entry name" value="FIST_C"/>
    <property type="match status" value="1"/>
</dbReference>
<accession>A0ABS5PU49</accession>
<evidence type="ECO:0000259" key="1">
    <source>
        <dbReference type="SMART" id="SM00897"/>
    </source>
</evidence>
<dbReference type="PANTHER" id="PTHR40252">
    <property type="entry name" value="BLR0328 PROTEIN"/>
    <property type="match status" value="1"/>
</dbReference>
<evidence type="ECO:0000313" key="3">
    <source>
        <dbReference type="EMBL" id="MBS7528447.1"/>
    </source>
</evidence>
<proteinExistence type="predicted"/>
<comment type="caution">
    <text evidence="3">The sequence shown here is derived from an EMBL/GenBank/DDBJ whole genome shotgun (WGS) entry which is preliminary data.</text>
</comment>
<keyword evidence="4" id="KW-1185">Reference proteome</keyword>
<evidence type="ECO:0000313" key="4">
    <source>
        <dbReference type="Proteomes" id="UP000746471"/>
    </source>
</evidence>
<dbReference type="Pfam" id="PF08495">
    <property type="entry name" value="FIST"/>
    <property type="match status" value="1"/>
</dbReference>
<evidence type="ECO:0000259" key="2">
    <source>
        <dbReference type="SMART" id="SM01204"/>
    </source>
</evidence>
<organism evidence="3 4">
    <name type="scientific">Fusibacter paucivorans</name>
    <dbReference type="NCBI Taxonomy" id="76009"/>
    <lineage>
        <taxon>Bacteria</taxon>
        <taxon>Bacillati</taxon>
        <taxon>Bacillota</taxon>
        <taxon>Clostridia</taxon>
        <taxon>Eubacteriales</taxon>
        <taxon>Eubacteriales Family XII. Incertae Sedis</taxon>
        <taxon>Fusibacter</taxon>
    </lineage>
</organism>
<sequence length="343" mass="38419">MKSLLFSTVEEAISHIENYPNEGYVLHVPISLIHKMSEKLTSDVVLCSTSGEYSANGYKNGSITGFSFDKAVAEIVEIVTPPIKSKQNLETAYQKVKNNKNAFMLLLLDGLSGLEESVISTLFFIDKSFKIIGGSAGDDLLFKETAIYIGKKRVKHVAIFFDMHKRTQLLKENIYVPYGDKLLITSADPIGRTVKTINGEPAATAYAKALSIPESQLADHFMNNPLGKIYEDEVLIASPMKINGDKSITFYCQMMPNTFVYLLKPVNPVDKLENTLDTLNFRPSFLYVINCILRSLKFQQDGTWEKFDATVLNTCPNTTGFISYGEQFYTHHVNQTMVMLAVE</sequence>
<dbReference type="PANTHER" id="PTHR40252:SF2">
    <property type="entry name" value="BLR0328 PROTEIN"/>
    <property type="match status" value="1"/>
</dbReference>